<dbReference type="Gene3D" id="1.10.3470.10">
    <property type="entry name" value="ABC transporter involved in vitamin B12 uptake, BtuC"/>
    <property type="match status" value="1"/>
</dbReference>
<feature type="transmembrane region" description="Helical" evidence="7">
    <location>
        <begin position="162"/>
        <end position="182"/>
    </location>
</feature>
<evidence type="ECO:0000256" key="2">
    <source>
        <dbReference type="ARBA" id="ARBA00008034"/>
    </source>
</evidence>
<dbReference type="Pfam" id="PF00950">
    <property type="entry name" value="ABC-3"/>
    <property type="match status" value="1"/>
</dbReference>
<keyword evidence="3 6" id="KW-0812">Transmembrane</keyword>
<keyword evidence="6" id="KW-0813">Transport</keyword>
<dbReference type="PANTHER" id="PTHR30477:SF21">
    <property type="entry name" value="ABC-3 PROTEIN"/>
    <property type="match status" value="1"/>
</dbReference>
<comment type="similarity">
    <text evidence="2 6">Belongs to the ABC-3 integral membrane protein family.</text>
</comment>
<dbReference type="AlphaFoldDB" id="A0A7C8FY59"/>
<feature type="transmembrane region" description="Helical" evidence="7">
    <location>
        <begin position="188"/>
        <end position="208"/>
    </location>
</feature>
<dbReference type="InterPro" id="IPR037294">
    <property type="entry name" value="ABC_BtuC-like"/>
</dbReference>
<feature type="transmembrane region" description="Helical" evidence="7">
    <location>
        <begin position="88"/>
        <end position="110"/>
    </location>
</feature>
<proteinExistence type="inferred from homology"/>
<dbReference type="GO" id="GO:0043190">
    <property type="term" value="C:ATP-binding cassette (ABC) transporter complex"/>
    <property type="evidence" value="ECO:0007669"/>
    <property type="project" value="InterPro"/>
</dbReference>
<feature type="transmembrane region" description="Helical" evidence="7">
    <location>
        <begin position="38"/>
        <end position="57"/>
    </location>
</feature>
<evidence type="ECO:0000256" key="4">
    <source>
        <dbReference type="ARBA" id="ARBA00022989"/>
    </source>
</evidence>
<evidence type="ECO:0000313" key="8">
    <source>
        <dbReference type="EMBL" id="KAB1633720.1"/>
    </source>
</evidence>
<reference evidence="8 9" key="1">
    <citation type="submission" date="2019-09" db="EMBL/GenBank/DDBJ databases">
        <title>Phylogeny of genus Pseudoclavibacter and closely related genus.</title>
        <authorList>
            <person name="Li Y."/>
        </authorList>
    </citation>
    <scope>NUCLEOTIDE SEQUENCE [LARGE SCALE GENOMIC DNA]</scope>
    <source>
        <strain evidence="8 9">JCM 16921</strain>
    </source>
</reference>
<evidence type="ECO:0000256" key="1">
    <source>
        <dbReference type="ARBA" id="ARBA00004141"/>
    </source>
</evidence>
<dbReference type="GO" id="GO:0055085">
    <property type="term" value="P:transmembrane transport"/>
    <property type="evidence" value="ECO:0007669"/>
    <property type="project" value="InterPro"/>
</dbReference>
<dbReference type="PANTHER" id="PTHR30477">
    <property type="entry name" value="ABC-TRANSPORTER METAL-BINDING PROTEIN"/>
    <property type="match status" value="1"/>
</dbReference>
<evidence type="ECO:0000256" key="6">
    <source>
        <dbReference type="RuleBase" id="RU003943"/>
    </source>
</evidence>
<feature type="transmembrane region" description="Helical" evidence="7">
    <location>
        <begin position="248"/>
        <end position="267"/>
    </location>
</feature>
<dbReference type="Proteomes" id="UP000481339">
    <property type="component" value="Unassembled WGS sequence"/>
</dbReference>
<feature type="transmembrane region" description="Helical" evidence="7">
    <location>
        <begin position="12"/>
        <end position="33"/>
    </location>
</feature>
<evidence type="ECO:0000256" key="7">
    <source>
        <dbReference type="SAM" id="Phobius"/>
    </source>
</evidence>
<dbReference type="EMBL" id="WBKA01000001">
    <property type="protein sequence ID" value="KAB1633720.1"/>
    <property type="molecule type" value="Genomic_DNA"/>
</dbReference>
<sequence>MTALVDLVGWLGQALVEAALVGALAGLVGVLVVLRRRVFFATALTHATFPGGIIAVLVGWNVLVGNALFAVALTLVMLALTTWGRQRAAVASGVVLTGGFALGTTLSGLNPTLPVRVQSFLTGSILTVDLADVVFAGAVLVIAVGVTAALRRQLLYSSFDPTGYRAAGFAPWAVDAVVLTLITATVVALTPAVGAILAIALLAAPPLAAARAGLHWRGMLVASPLIGAGCAVVGVLVSARWAVAAGPAIVLVATAALGAAWGARRLLDRARVSRTRRVRA</sequence>
<protein>
    <submittedName>
        <fullName evidence="8">Metal ABC transporter permease</fullName>
    </submittedName>
</protein>
<evidence type="ECO:0000313" key="9">
    <source>
        <dbReference type="Proteomes" id="UP000481339"/>
    </source>
</evidence>
<keyword evidence="9" id="KW-1185">Reference proteome</keyword>
<evidence type="ECO:0000256" key="5">
    <source>
        <dbReference type="ARBA" id="ARBA00023136"/>
    </source>
</evidence>
<feature type="transmembrane region" description="Helical" evidence="7">
    <location>
        <begin position="130"/>
        <end position="150"/>
    </location>
</feature>
<gene>
    <name evidence="8" type="ORF">F8O02_01995</name>
</gene>
<dbReference type="OrthoDB" id="3260923at2"/>
<comment type="subcellular location">
    <subcellularLocation>
        <location evidence="6">Cell membrane</location>
        <topology evidence="6">Multi-pass membrane protein</topology>
    </subcellularLocation>
    <subcellularLocation>
        <location evidence="1">Membrane</location>
        <topology evidence="1">Multi-pass membrane protein</topology>
    </subcellularLocation>
</comment>
<dbReference type="SUPFAM" id="SSF81345">
    <property type="entry name" value="ABC transporter involved in vitamin B12 uptake, BtuC"/>
    <property type="match status" value="1"/>
</dbReference>
<dbReference type="RefSeq" id="WP_158035557.1">
    <property type="nucleotide sequence ID" value="NZ_BAAAZV010000018.1"/>
</dbReference>
<name>A0A7C8FY59_9MICO</name>
<feature type="transmembrane region" description="Helical" evidence="7">
    <location>
        <begin position="220"/>
        <end position="242"/>
    </location>
</feature>
<comment type="caution">
    <text evidence="8">The sequence shown here is derived from an EMBL/GenBank/DDBJ whole genome shotgun (WGS) entry which is preliminary data.</text>
</comment>
<keyword evidence="4 7" id="KW-1133">Transmembrane helix</keyword>
<dbReference type="InterPro" id="IPR001626">
    <property type="entry name" value="ABC_TroCD"/>
</dbReference>
<keyword evidence="5 7" id="KW-0472">Membrane</keyword>
<organism evidence="8 9">
    <name type="scientific">Pseudoclavibacter caeni</name>
    <dbReference type="NCBI Taxonomy" id="908846"/>
    <lineage>
        <taxon>Bacteria</taxon>
        <taxon>Bacillati</taxon>
        <taxon>Actinomycetota</taxon>
        <taxon>Actinomycetes</taxon>
        <taxon>Micrococcales</taxon>
        <taxon>Microbacteriaceae</taxon>
        <taxon>Pseudoclavibacter</taxon>
    </lineage>
</organism>
<feature type="transmembrane region" description="Helical" evidence="7">
    <location>
        <begin position="63"/>
        <end position="81"/>
    </location>
</feature>
<evidence type="ECO:0000256" key="3">
    <source>
        <dbReference type="ARBA" id="ARBA00022692"/>
    </source>
</evidence>
<accession>A0A7C8FY59</accession>